<evidence type="ECO:0000313" key="1">
    <source>
        <dbReference type="EMBL" id="AJE48908.1"/>
    </source>
</evidence>
<gene>
    <name evidence="1" type="ORF">P73_4193</name>
</gene>
<dbReference type="AlphaFoldDB" id="A0A0B5DZM4"/>
<protein>
    <submittedName>
        <fullName evidence="1">Uncharacterized protein</fullName>
    </submittedName>
</protein>
<sequence>MVPGAYFNFLRYCLDELEAAPASEADEAERLTRRYARILRADLTDLEKRVLLIGQFDWDSLRDGSFPALIRKYEILHGIADWAREHCPAQWQVYTTGRRGA</sequence>
<proteinExistence type="predicted"/>
<dbReference type="Proteomes" id="UP000031521">
    <property type="component" value="Chromosome"/>
</dbReference>
<dbReference type="EMBL" id="CP004393">
    <property type="protein sequence ID" value="AJE48908.1"/>
    <property type="molecule type" value="Genomic_DNA"/>
</dbReference>
<dbReference type="KEGG" id="cid:P73_4193"/>
<name>A0A0B5DZM4_9RHOB</name>
<reference evidence="1 2" key="1">
    <citation type="journal article" date="2014" name="Int. J. Syst. Evol. Microbiol.">
        <title>Celeribacter indicus sp. nov., a polycyclic aromatic hydrocarbon-degrading bacterium from deep-sea sediment and reclassification of Huaishuia halophila as Celeribacter halophilus comb. nov.</title>
        <authorList>
            <person name="Lai Q."/>
            <person name="Cao J."/>
            <person name="Yuan J."/>
            <person name="Li F."/>
            <person name="Shao Z."/>
        </authorList>
    </citation>
    <scope>NUCLEOTIDE SEQUENCE [LARGE SCALE GENOMIC DNA]</scope>
    <source>
        <strain evidence="1">P73</strain>
    </source>
</reference>
<organism evidence="1 2">
    <name type="scientific">Celeribacter indicus</name>
    <dbReference type="NCBI Taxonomy" id="1208324"/>
    <lineage>
        <taxon>Bacteria</taxon>
        <taxon>Pseudomonadati</taxon>
        <taxon>Pseudomonadota</taxon>
        <taxon>Alphaproteobacteria</taxon>
        <taxon>Rhodobacterales</taxon>
        <taxon>Roseobacteraceae</taxon>
        <taxon>Celeribacter</taxon>
    </lineage>
</organism>
<accession>A0A0B5DZM4</accession>
<keyword evidence="2" id="KW-1185">Reference proteome</keyword>
<evidence type="ECO:0000313" key="2">
    <source>
        <dbReference type="Proteomes" id="UP000031521"/>
    </source>
</evidence>
<dbReference type="HOGENOM" id="CLU_2286432_0_0_5"/>